<dbReference type="GO" id="GO:0003729">
    <property type="term" value="F:mRNA binding"/>
    <property type="evidence" value="ECO:0007669"/>
    <property type="project" value="InterPro"/>
</dbReference>
<evidence type="ECO:0000256" key="13">
    <source>
        <dbReference type="SAM" id="MobiDB-lite"/>
    </source>
</evidence>
<keyword evidence="5" id="KW-0963">Cytoplasm</keyword>
<evidence type="ECO:0000256" key="4">
    <source>
        <dbReference type="ARBA" id="ARBA00022448"/>
    </source>
</evidence>
<name>A0AAN6ZQG9_9PEZI</name>
<evidence type="ECO:0000256" key="6">
    <source>
        <dbReference type="ARBA" id="ARBA00022664"/>
    </source>
</evidence>
<evidence type="ECO:0000259" key="14">
    <source>
        <dbReference type="SMART" id="SM01044"/>
    </source>
</evidence>
<organism evidence="15 16">
    <name type="scientific">Dichotomopilus funicola</name>
    <dbReference type="NCBI Taxonomy" id="1934379"/>
    <lineage>
        <taxon>Eukaryota</taxon>
        <taxon>Fungi</taxon>
        <taxon>Dikarya</taxon>
        <taxon>Ascomycota</taxon>
        <taxon>Pezizomycotina</taxon>
        <taxon>Sordariomycetes</taxon>
        <taxon>Sordariomycetidae</taxon>
        <taxon>Sordariales</taxon>
        <taxon>Chaetomiaceae</taxon>
        <taxon>Dichotomopilus</taxon>
    </lineage>
</organism>
<keyword evidence="4" id="KW-0813">Transport</keyword>
<accession>A0AAN6ZQG9</accession>
<keyword evidence="8" id="KW-0810">Translation regulation</keyword>
<gene>
    <name evidence="15" type="ORF">C8A04DRAFT_8698</name>
</gene>
<keyword evidence="11" id="KW-0508">mRNA splicing</keyword>
<evidence type="ECO:0000256" key="7">
    <source>
        <dbReference type="ARBA" id="ARBA00022816"/>
    </source>
</evidence>
<reference evidence="15" key="2">
    <citation type="submission" date="2023-05" db="EMBL/GenBank/DDBJ databases">
        <authorList>
            <consortium name="Lawrence Berkeley National Laboratory"/>
            <person name="Steindorff A."/>
            <person name="Hensen N."/>
            <person name="Bonometti L."/>
            <person name="Westerberg I."/>
            <person name="Brannstrom I.O."/>
            <person name="Guillou S."/>
            <person name="Cros-Aarteil S."/>
            <person name="Calhoun S."/>
            <person name="Haridas S."/>
            <person name="Kuo A."/>
            <person name="Mondo S."/>
            <person name="Pangilinan J."/>
            <person name="Riley R."/>
            <person name="Labutti K."/>
            <person name="Andreopoulos B."/>
            <person name="Lipzen A."/>
            <person name="Chen C."/>
            <person name="Yanf M."/>
            <person name="Daum C."/>
            <person name="Ng V."/>
            <person name="Clum A."/>
            <person name="Ohm R."/>
            <person name="Martin F."/>
            <person name="Silar P."/>
            <person name="Natvig D."/>
            <person name="Lalanne C."/>
            <person name="Gautier V."/>
            <person name="Ament-Velasquez S.L."/>
            <person name="Kruys A."/>
            <person name="Hutchinson M.I."/>
            <person name="Powell A.J."/>
            <person name="Barry K."/>
            <person name="Miller A.N."/>
            <person name="Grigoriev I.V."/>
            <person name="Debuchy R."/>
            <person name="Gladieux P."/>
            <person name="Thoren M.H."/>
            <person name="Johannesson H."/>
        </authorList>
    </citation>
    <scope>NUCLEOTIDE SEQUENCE</scope>
    <source>
        <strain evidence="15">CBS 141.50</strain>
    </source>
</reference>
<feature type="compositionally biased region" description="Polar residues" evidence="13">
    <location>
        <begin position="490"/>
        <end position="502"/>
    </location>
</feature>
<evidence type="ECO:0000313" key="15">
    <source>
        <dbReference type="EMBL" id="KAK4148025.1"/>
    </source>
</evidence>
<keyword evidence="6" id="KW-0507">mRNA processing</keyword>
<keyword evidence="16" id="KW-1185">Reference proteome</keyword>
<keyword evidence="12" id="KW-0539">Nucleus</keyword>
<dbReference type="GO" id="GO:0000184">
    <property type="term" value="P:nuclear-transcribed mRNA catabolic process, nonsense-mediated decay"/>
    <property type="evidence" value="ECO:0007669"/>
    <property type="project" value="UniProtKB-KW"/>
</dbReference>
<evidence type="ECO:0000256" key="12">
    <source>
        <dbReference type="ARBA" id="ARBA00023242"/>
    </source>
</evidence>
<feature type="compositionally biased region" description="Polar residues" evidence="13">
    <location>
        <begin position="559"/>
        <end position="569"/>
    </location>
</feature>
<protein>
    <recommendedName>
        <fullName evidence="14">Btz domain-containing protein</fullName>
    </recommendedName>
</protein>
<feature type="compositionally biased region" description="Basic residues" evidence="13">
    <location>
        <begin position="1"/>
        <end position="15"/>
    </location>
</feature>
<comment type="subcellular location">
    <subcellularLocation>
        <location evidence="2">Cytoplasm</location>
    </subcellularLocation>
    <subcellularLocation>
        <location evidence="1">Nucleus</location>
    </subcellularLocation>
</comment>
<dbReference type="GO" id="GO:0005737">
    <property type="term" value="C:cytoplasm"/>
    <property type="evidence" value="ECO:0007669"/>
    <property type="project" value="UniProtKB-SubCell"/>
</dbReference>
<dbReference type="EMBL" id="MU853554">
    <property type="protein sequence ID" value="KAK4148025.1"/>
    <property type="molecule type" value="Genomic_DNA"/>
</dbReference>
<feature type="region of interest" description="Disordered" evidence="13">
    <location>
        <begin position="427"/>
        <end position="507"/>
    </location>
</feature>
<dbReference type="InterPro" id="IPR018545">
    <property type="entry name" value="Btz_dom"/>
</dbReference>
<feature type="region of interest" description="Disordered" evidence="13">
    <location>
        <begin position="134"/>
        <end position="182"/>
    </location>
</feature>
<keyword evidence="10" id="KW-0866">Nonsense-mediated mRNA decay</keyword>
<dbReference type="Pfam" id="PF09405">
    <property type="entry name" value="Btz"/>
    <property type="match status" value="1"/>
</dbReference>
<feature type="compositionally biased region" description="Basic and acidic residues" evidence="13">
    <location>
        <begin position="162"/>
        <end position="178"/>
    </location>
</feature>
<dbReference type="GeneID" id="87821822"/>
<dbReference type="GO" id="GO:0035145">
    <property type="term" value="C:exon-exon junction complex"/>
    <property type="evidence" value="ECO:0007669"/>
    <property type="project" value="InterPro"/>
</dbReference>
<evidence type="ECO:0000256" key="10">
    <source>
        <dbReference type="ARBA" id="ARBA00023161"/>
    </source>
</evidence>
<feature type="compositionally biased region" description="Polar residues" evidence="13">
    <location>
        <begin position="146"/>
        <end position="158"/>
    </location>
</feature>
<dbReference type="AlphaFoldDB" id="A0AAN6ZQG9"/>
<feature type="compositionally biased region" description="Polar residues" evidence="13">
    <location>
        <begin position="472"/>
        <end position="482"/>
    </location>
</feature>
<dbReference type="GO" id="GO:0006417">
    <property type="term" value="P:regulation of translation"/>
    <property type="evidence" value="ECO:0007669"/>
    <property type="project" value="UniProtKB-KW"/>
</dbReference>
<dbReference type="SMART" id="SM01044">
    <property type="entry name" value="Btz"/>
    <property type="match status" value="1"/>
</dbReference>
<dbReference type="GO" id="GO:0006397">
    <property type="term" value="P:mRNA processing"/>
    <property type="evidence" value="ECO:0007669"/>
    <property type="project" value="UniProtKB-KW"/>
</dbReference>
<feature type="compositionally biased region" description="Acidic residues" evidence="13">
    <location>
        <begin position="20"/>
        <end position="39"/>
    </location>
</feature>
<feature type="region of interest" description="Disordered" evidence="13">
    <location>
        <begin position="545"/>
        <end position="569"/>
    </location>
</feature>
<dbReference type="GO" id="GO:0008380">
    <property type="term" value="P:RNA splicing"/>
    <property type="evidence" value="ECO:0007669"/>
    <property type="project" value="UniProtKB-KW"/>
</dbReference>
<dbReference type="RefSeq" id="XP_062641396.1">
    <property type="nucleotide sequence ID" value="XM_062785209.1"/>
</dbReference>
<dbReference type="Proteomes" id="UP001302676">
    <property type="component" value="Unassembled WGS sequence"/>
</dbReference>
<feature type="region of interest" description="Disordered" evidence="13">
    <location>
        <begin position="1"/>
        <end position="104"/>
    </location>
</feature>
<evidence type="ECO:0000256" key="1">
    <source>
        <dbReference type="ARBA" id="ARBA00004123"/>
    </source>
</evidence>
<evidence type="ECO:0000256" key="9">
    <source>
        <dbReference type="ARBA" id="ARBA00022884"/>
    </source>
</evidence>
<sequence length="733" mass="79777">MAAPGTRRRKLIGQRRRLEDEGEDDGGPDALADLDDDSVTDGSIVSDEHDPADDSDTSNIDDASPTSPNLKKPLSNGKPKPGFRRRTGSEPLRSPAAKPVQPTIADAESTLSRLSLADKDTAVLDVIQFDDVQQAPSAKSAAPLIVSSSSATQQQPRLPQQEIKRREHEEYKRKRDQDPTFVPNRGAFFLHDHRHAGPAANGFRPFPRGARGRGRGAFGSHFAPISQVHNAPDPVVNGLWKHDMHEAVAAPQTPRQTRYLPHHEGPPNGNGVISTAPTSKLPINRAMSTERHIGNTTIRVSMPALGAPKSFPGFALKQYTKLPDHRPPLRRDKPVRISIPYHDAPVMPRYIFPASDRSFIFIPRAMRPNQQRARGKGPRSVLGSGVFSRSTSVWGGSAYGSVYSPSVALSRRSSIAPDLGREFMLSPTGSAISRPPLPTDPARPIVRLPPMAQPSMTGMSMPPKSGVYQAASEASINELPQPQTHPLPQKPTFQETRSNTIPMHQPRPQKAVSVETIEPPIQQASHAPGPYQQAFHQQVPPQLPIGPSAHDSHARHPSYHSQFSSSTPLSQIPERAVHAAPFQPNTYAQPTYYNQPYAPAQPQQGYYAQTYNPSMGPNANAPAFIPAAQQQAPPIPYPQPAQNEVPGPPYTVQGAAQQQNMVDTRESQGTVYYDYYQQAPPPMPGFPPAYSGPHSYVTGSGMGGMPGMGGAPMVAPSPDTFYYQQPVAYYHPQ</sequence>
<evidence type="ECO:0000256" key="2">
    <source>
        <dbReference type="ARBA" id="ARBA00004496"/>
    </source>
</evidence>
<evidence type="ECO:0000256" key="11">
    <source>
        <dbReference type="ARBA" id="ARBA00023187"/>
    </source>
</evidence>
<evidence type="ECO:0000313" key="16">
    <source>
        <dbReference type="Proteomes" id="UP001302676"/>
    </source>
</evidence>
<proteinExistence type="inferred from homology"/>
<reference evidence="15" key="1">
    <citation type="journal article" date="2023" name="Mol. Phylogenet. Evol.">
        <title>Genome-scale phylogeny and comparative genomics of the fungal order Sordariales.</title>
        <authorList>
            <person name="Hensen N."/>
            <person name="Bonometti L."/>
            <person name="Westerberg I."/>
            <person name="Brannstrom I.O."/>
            <person name="Guillou S."/>
            <person name="Cros-Aarteil S."/>
            <person name="Calhoun S."/>
            <person name="Haridas S."/>
            <person name="Kuo A."/>
            <person name="Mondo S."/>
            <person name="Pangilinan J."/>
            <person name="Riley R."/>
            <person name="LaButti K."/>
            <person name="Andreopoulos B."/>
            <person name="Lipzen A."/>
            <person name="Chen C."/>
            <person name="Yan M."/>
            <person name="Daum C."/>
            <person name="Ng V."/>
            <person name="Clum A."/>
            <person name="Steindorff A."/>
            <person name="Ohm R.A."/>
            <person name="Martin F."/>
            <person name="Silar P."/>
            <person name="Natvig D.O."/>
            <person name="Lalanne C."/>
            <person name="Gautier V."/>
            <person name="Ament-Velasquez S.L."/>
            <person name="Kruys A."/>
            <person name="Hutchinson M.I."/>
            <person name="Powell A.J."/>
            <person name="Barry K."/>
            <person name="Miller A.N."/>
            <person name="Grigoriev I.V."/>
            <person name="Debuchy R."/>
            <person name="Gladieux P."/>
            <person name="Hiltunen Thoren M."/>
            <person name="Johannesson H."/>
        </authorList>
    </citation>
    <scope>NUCLEOTIDE SEQUENCE</scope>
    <source>
        <strain evidence="15">CBS 141.50</strain>
    </source>
</reference>
<evidence type="ECO:0000256" key="8">
    <source>
        <dbReference type="ARBA" id="ARBA00022845"/>
    </source>
</evidence>
<keyword evidence="7" id="KW-0509">mRNA transport</keyword>
<comment type="caution">
    <text evidence="15">The sequence shown here is derived from an EMBL/GenBank/DDBJ whole genome shotgun (WGS) entry which is preliminary data.</text>
</comment>
<evidence type="ECO:0000256" key="3">
    <source>
        <dbReference type="ARBA" id="ARBA00009548"/>
    </source>
</evidence>
<feature type="domain" description="Btz" evidence="14">
    <location>
        <begin position="142"/>
        <end position="271"/>
    </location>
</feature>
<evidence type="ECO:0000256" key="5">
    <source>
        <dbReference type="ARBA" id="ARBA00022490"/>
    </source>
</evidence>
<keyword evidence="9" id="KW-0694">RNA-binding</keyword>
<feature type="compositionally biased region" description="Polar residues" evidence="13">
    <location>
        <begin position="57"/>
        <end position="69"/>
    </location>
</feature>
<dbReference type="GO" id="GO:0051028">
    <property type="term" value="P:mRNA transport"/>
    <property type="evidence" value="ECO:0007669"/>
    <property type="project" value="UniProtKB-KW"/>
</dbReference>
<comment type="similarity">
    <text evidence="3">Belongs to the CASC3 family.</text>
</comment>